<dbReference type="GO" id="GO:0016285">
    <property type="term" value="F:alanyl aminopeptidase activity"/>
    <property type="evidence" value="ECO:0007669"/>
    <property type="project" value="UniProtKB-EC"/>
</dbReference>
<keyword evidence="9" id="KW-0378">Hydrolase</keyword>
<dbReference type="SUPFAM" id="SSF63737">
    <property type="entry name" value="Leukotriene A4 hydrolase N-terminal domain"/>
    <property type="match status" value="1"/>
</dbReference>
<evidence type="ECO:0000256" key="2">
    <source>
        <dbReference type="ARBA" id="ARBA00001947"/>
    </source>
</evidence>
<comment type="similarity">
    <text evidence="3">Belongs to the peptidase M1 family.</text>
</comment>
<evidence type="ECO:0000259" key="12">
    <source>
        <dbReference type="Pfam" id="PF01433"/>
    </source>
</evidence>
<dbReference type="GO" id="GO:0005737">
    <property type="term" value="C:cytoplasm"/>
    <property type="evidence" value="ECO:0007669"/>
    <property type="project" value="TreeGrafter"/>
</dbReference>
<feature type="domain" description="Peptidase M1 membrane alanine aminopeptidase" evidence="12">
    <location>
        <begin position="272"/>
        <end position="465"/>
    </location>
</feature>
<dbReference type="GO" id="GO:0008270">
    <property type="term" value="F:zinc ion binding"/>
    <property type="evidence" value="ECO:0007669"/>
    <property type="project" value="InterPro"/>
</dbReference>
<dbReference type="EMBL" id="GU474916">
    <property type="protein sequence ID" value="ADI19300.1"/>
    <property type="molecule type" value="Genomic_DNA"/>
</dbReference>
<dbReference type="CDD" id="cd09603">
    <property type="entry name" value="M1_APN_like"/>
    <property type="match status" value="1"/>
</dbReference>
<accession>E0XY09</accession>
<keyword evidence="7" id="KW-0645">Protease</keyword>
<dbReference type="GO" id="GO:0043171">
    <property type="term" value="P:peptide catabolic process"/>
    <property type="evidence" value="ECO:0007669"/>
    <property type="project" value="TreeGrafter"/>
</dbReference>
<keyword evidence="11" id="KW-0482">Metalloprotease</keyword>
<evidence type="ECO:0000256" key="1">
    <source>
        <dbReference type="ARBA" id="ARBA00000098"/>
    </source>
</evidence>
<keyword evidence="8" id="KW-0479">Metal-binding</keyword>
<dbReference type="InterPro" id="IPR050344">
    <property type="entry name" value="Peptidase_M1_aminopeptidases"/>
</dbReference>
<evidence type="ECO:0000313" key="13">
    <source>
        <dbReference type="EMBL" id="ADI19300.1"/>
    </source>
</evidence>
<evidence type="ECO:0000256" key="5">
    <source>
        <dbReference type="ARBA" id="ARBA00015611"/>
    </source>
</evidence>
<name>E0XY09_9BACT</name>
<dbReference type="EC" id="3.4.11.2" evidence="4"/>
<keyword evidence="10" id="KW-0862">Zinc</keyword>
<dbReference type="InterPro" id="IPR001930">
    <property type="entry name" value="Peptidase_M1"/>
</dbReference>
<dbReference type="Pfam" id="PF01433">
    <property type="entry name" value="Peptidase_M1"/>
    <property type="match status" value="1"/>
</dbReference>
<evidence type="ECO:0000256" key="4">
    <source>
        <dbReference type="ARBA" id="ARBA00012564"/>
    </source>
</evidence>
<dbReference type="PRINTS" id="PR00756">
    <property type="entry name" value="ALADIPTASE"/>
</dbReference>
<evidence type="ECO:0000256" key="11">
    <source>
        <dbReference type="ARBA" id="ARBA00023049"/>
    </source>
</evidence>
<dbReference type="PANTHER" id="PTHR11533:SF174">
    <property type="entry name" value="PUROMYCIN-SENSITIVE AMINOPEPTIDASE-RELATED"/>
    <property type="match status" value="1"/>
</dbReference>
<evidence type="ECO:0000256" key="3">
    <source>
        <dbReference type="ARBA" id="ARBA00010136"/>
    </source>
</evidence>
<organism evidence="13">
    <name type="scientific">uncultured Fidelibacterota bacterium HF0500_01L02</name>
    <dbReference type="NCBI Taxonomy" id="710790"/>
    <lineage>
        <taxon>Bacteria</taxon>
        <taxon>Pseudomonadati</taxon>
        <taxon>Fidelibacterota</taxon>
        <taxon>environmental samples</taxon>
    </lineage>
</organism>
<dbReference type="SUPFAM" id="SSF55486">
    <property type="entry name" value="Metalloproteases ('zincins'), catalytic domain"/>
    <property type="match status" value="1"/>
</dbReference>
<dbReference type="PANTHER" id="PTHR11533">
    <property type="entry name" value="PROTEASE M1 ZINC METALLOPROTEASE"/>
    <property type="match status" value="1"/>
</dbReference>
<evidence type="ECO:0000256" key="10">
    <source>
        <dbReference type="ARBA" id="ARBA00022833"/>
    </source>
</evidence>
<sequence length="557" mass="63729">MNRLYFFISVFFICPILAQEPNPIQAGVAPSENDYQGDLNVLHYDVEIGLGNSADWIEGIVYLKCEVMKDDPNMRLDFTGLSIQSLSVNGLLTKHIYEKGLIEQNLKGFNFGDTMTIKIHYSGTPDDGLILGENVHGNRTAFVDNWPNRTRFWLPSIDYPADKATINYSIHAPVEWKVIANGYLKGNASKTPADAIGPKGDRMTWSWEVTVPISPYNMVIGAGDLEIRSVGLSACGEAPASQREDECIEVTYWVYPEDVDKAKPSFKRAAEMVDYFTKTVGPFPFEKLANVQSSTRFGGMENASAIFYSENAISQGRNIEGTVSHEIAHQWFGDAVTEANWHHLWLSEGFATYFGSLFFEYADGNQSFQKKMESSRKRVIKSEITNKPIIDVNEKDLFKLLNSNNYPKGGWVLHMLRGYLGNELFFKGIRKYYKKYKYKAVLTEEFQKMMEDVSVKQLDWFFDQWIYKPGFPKLSYEETWYSKSGTKGILEVTILQTQKEEWPIFKIPSKVCWLDDCRAVEINQRKNSFKFNFDQKPIQLGVVDPDGWVLKELTLKK</sequence>
<evidence type="ECO:0000256" key="9">
    <source>
        <dbReference type="ARBA" id="ARBA00022801"/>
    </source>
</evidence>
<dbReference type="GO" id="GO:0006508">
    <property type="term" value="P:proteolysis"/>
    <property type="evidence" value="ECO:0007669"/>
    <property type="project" value="UniProtKB-KW"/>
</dbReference>
<evidence type="ECO:0000256" key="7">
    <source>
        <dbReference type="ARBA" id="ARBA00022670"/>
    </source>
</evidence>
<dbReference type="Gene3D" id="1.10.390.10">
    <property type="entry name" value="Neutral Protease Domain 2"/>
    <property type="match status" value="1"/>
</dbReference>
<dbReference type="GO" id="GO:0070006">
    <property type="term" value="F:metalloaminopeptidase activity"/>
    <property type="evidence" value="ECO:0007669"/>
    <property type="project" value="TreeGrafter"/>
</dbReference>
<dbReference type="AlphaFoldDB" id="E0XY09"/>
<reference evidence="13" key="1">
    <citation type="journal article" date="2011" name="Environ. Microbiol.">
        <title>Time-series analyses of Monterey Bay coastal microbial picoplankton using a 'genome proxy' microarray.</title>
        <authorList>
            <person name="Rich V.I."/>
            <person name="Pham V.D."/>
            <person name="Eppley J."/>
            <person name="Shi Y."/>
            <person name="DeLong E.F."/>
        </authorList>
    </citation>
    <scope>NUCLEOTIDE SEQUENCE</scope>
</reference>
<dbReference type="InterPro" id="IPR042097">
    <property type="entry name" value="Aminopeptidase_N-like_N_sf"/>
</dbReference>
<dbReference type="GO" id="GO:0016020">
    <property type="term" value="C:membrane"/>
    <property type="evidence" value="ECO:0007669"/>
    <property type="project" value="TreeGrafter"/>
</dbReference>
<comment type="catalytic activity">
    <reaction evidence="1">
        <text>Release of an N-terminal amino acid, Xaa-|-Yaa- from a peptide, amide or arylamide. Xaa is preferably Ala, but may be most amino acids including Pro (slow action). When a terminal hydrophobic residue is followed by a prolyl residue, the two may be released as an intact Xaa-Pro dipeptide.</text>
        <dbReference type="EC" id="3.4.11.2"/>
    </reaction>
</comment>
<dbReference type="GO" id="GO:0005615">
    <property type="term" value="C:extracellular space"/>
    <property type="evidence" value="ECO:0007669"/>
    <property type="project" value="TreeGrafter"/>
</dbReference>
<dbReference type="InterPro" id="IPR014782">
    <property type="entry name" value="Peptidase_M1_dom"/>
</dbReference>
<proteinExistence type="inferred from homology"/>
<dbReference type="GO" id="GO:0042277">
    <property type="term" value="F:peptide binding"/>
    <property type="evidence" value="ECO:0007669"/>
    <property type="project" value="TreeGrafter"/>
</dbReference>
<dbReference type="Gene3D" id="2.60.40.1730">
    <property type="entry name" value="tricorn interacting facor f3 domain"/>
    <property type="match status" value="1"/>
</dbReference>
<comment type="cofactor">
    <cofactor evidence="2">
        <name>Zn(2+)</name>
        <dbReference type="ChEBI" id="CHEBI:29105"/>
    </cofactor>
</comment>
<keyword evidence="6 13" id="KW-0031">Aminopeptidase</keyword>
<evidence type="ECO:0000256" key="6">
    <source>
        <dbReference type="ARBA" id="ARBA00022438"/>
    </source>
</evidence>
<evidence type="ECO:0000256" key="8">
    <source>
        <dbReference type="ARBA" id="ARBA00022723"/>
    </source>
</evidence>
<protein>
    <recommendedName>
        <fullName evidence="5">Aminopeptidase N</fullName>
        <ecNumber evidence="4">3.4.11.2</ecNumber>
    </recommendedName>
</protein>
<dbReference type="InterPro" id="IPR027268">
    <property type="entry name" value="Peptidase_M4/M1_CTD_sf"/>
</dbReference>